<name>A2F4Y1_TRIV3</name>
<proteinExistence type="inferred from homology"/>
<dbReference type="GO" id="GO:0005085">
    <property type="term" value="F:guanyl-nucleotide exchange factor activity"/>
    <property type="evidence" value="ECO:0000318"/>
    <property type="project" value="GO_Central"/>
</dbReference>
<dbReference type="Pfam" id="PF20422">
    <property type="entry name" value="DHR-2_Lobe_B"/>
    <property type="match status" value="1"/>
</dbReference>
<dbReference type="PROSITE" id="PS51650">
    <property type="entry name" value="C2_DOCK"/>
    <property type="match status" value="1"/>
</dbReference>
<dbReference type="InterPro" id="IPR043162">
    <property type="entry name" value="DOCK_C_lobe_C"/>
</dbReference>
<dbReference type="GO" id="GO:0007264">
    <property type="term" value="P:small GTPase-mediated signal transduction"/>
    <property type="evidence" value="ECO:0007669"/>
    <property type="project" value="InterPro"/>
</dbReference>
<dbReference type="InterPro" id="IPR046773">
    <property type="entry name" value="DOCKER_Lobe_C"/>
</dbReference>
<dbReference type="PROSITE" id="PS51651">
    <property type="entry name" value="DOCKER"/>
    <property type="match status" value="1"/>
</dbReference>
<sequence>MDLHSTVSFSTTIQESGGSPLKSDIAIRLSNDPEFSEIPVVKLFSIPILQPPSIQQLESAANQENNDDDDMNSESHSSIPAPPSTTVHPSSLILHYLSNEENLEVIRNYNPPKNNMQYLTFKLGNFKFGFYFLEPIKCIAFLHNGERVISDYWHFMPKETLRYTNPDGNIEITSKVTFENTEVSPNIHLVILFQRILQIESGSAVDRYYDKPGPKTIEAAKKSVIDSYPRISDIYTTFAFTFAKVTSIITGAHGYKFPKAWLCSNTIIRNLDDAIKNTSNRTQIPIQVVMKARPRSAHNIEGYEILHTNFHINIKPDVTFRHQFTFRLDSIQLKKLPEGLKARNIFCVISVQESQITPRLPYLIDPMTKQHVKSLTSTCTYHDKSPVFDDVFTADLPAKLPKNLYIFVYLYHAIVQNESDNDRQFIAHAAFQIVNNGIPVVSGPISAGVSFGMEDKPDKSLNVVNGDFRIFSTIFSGDPNLFGYYEKLKNKEVEEDGLDKVRDDIACRNCITIMANLLEILNDKPFEAVKGLIDMAFHASKVYPEAPQILAGFARYIFHRHDGILKGYETYLNKVGEIVNFLDRRDFVAIPMLFQLATFAGIEEFSETFVSKIASFTDNGLIQTKKFIEEFAFFIRESVPKEKAFSCIEKVTKNFFNTPNKAEILCSFLSIVLDSPLFDAMVFDNKQIEELCVKTIRAKHSRPVQGIFHTILVAASKAEPRRQRFLANKMLNILYILSPLTDIPFAQDNDLQPAIPLFLWILSLAESNSVEEFIKSTNEDIILQSLQFVLNRLKSGVTTKKSEMLSHLEGKYSISSRPKSKSFAVRSKVISTPSMSTFTIDDSKSRDLLLCAQLCSARVVRYGKNYKEIVKIIFHLYTQDFSVNILPILNSVYVKLLADHYNDINIPEAPPYKILSKILEHSDTLQADFGPIEDLTDVLGALATTDINLIVDVQPQKLRYLVNTVKILQEIAYESTDIDESGDALLELANIFKASEEGYYFYLNKLADFWKSKEFVYEEIECRVSMAPYHRKRQELEEIYATARLCMKECLPEYAKQVLKGIDTPECYRILAETFDVDTSSRIYNNFFRVTFSQNGIARDYVYRERGATNVVKLAQRLENQYKDSVVLRDSSIKPEDDGKLYIQCTFIEPFFDGVEKSEFEMHHNVQTFMYETPFTLGNDRQGDIMHQHLLRNIIHTENAMPYLTKRTKIERIDHITLEPIVVSTNMIIDRTKKIRKALDKKDYQSLELQLHGTLLATVNVGPVAIIKEFFNSDDKRVSELKQAFKKFVETTSEGVRKHREWCISEGKSQELCDNLDNGLDALLIAAKDADIKK</sequence>
<dbReference type="EMBL" id="DS113616">
    <property type="protein sequence ID" value="EAY00046.1"/>
    <property type="molecule type" value="Genomic_DNA"/>
</dbReference>
<organism evidence="5 6">
    <name type="scientific">Trichomonas vaginalis (strain ATCC PRA-98 / G3)</name>
    <dbReference type="NCBI Taxonomy" id="412133"/>
    <lineage>
        <taxon>Eukaryota</taxon>
        <taxon>Metamonada</taxon>
        <taxon>Parabasalia</taxon>
        <taxon>Trichomonadida</taxon>
        <taxon>Trichomonadidae</taxon>
        <taxon>Trichomonas</taxon>
    </lineage>
</organism>
<gene>
    <name evidence="5" type="ORF">TVAG_345940</name>
</gene>
<dbReference type="Gene3D" id="1.20.58.740">
    <property type="match status" value="1"/>
</dbReference>
<dbReference type="InterPro" id="IPR027357">
    <property type="entry name" value="DOCKER_dom"/>
</dbReference>
<comment type="similarity">
    <text evidence="1">Belongs to the DOCK family.</text>
</comment>
<evidence type="ECO:0000256" key="1">
    <source>
        <dbReference type="PROSITE-ProRule" id="PRU00983"/>
    </source>
</evidence>
<dbReference type="Pfam" id="PF14429">
    <property type="entry name" value="DOCK-C2"/>
    <property type="match status" value="1"/>
</dbReference>
<dbReference type="OrthoDB" id="47328at2759"/>
<dbReference type="GO" id="GO:0035023">
    <property type="term" value="P:regulation of Rho protein signal transduction"/>
    <property type="evidence" value="ECO:0000318"/>
    <property type="project" value="GO_Central"/>
</dbReference>
<feature type="region of interest" description="Disordered" evidence="2">
    <location>
        <begin position="57"/>
        <end position="87"/>
    </location>
</feature>
<dbReference type="CDD" id="cd11684">
    <property type="entry name" value="DHR2_DOCK"/>
    <property type="match status" value="1"/>
</dbReference>
<dbReference type="Proteomes" id="UP000001542">
    <property type="component" value="Unassembled WGS sequence"/>
</dbReference>
<keyword evidence="6" id="KW-1185">Reference proteome</keyword>
<feature type="compositionally biased region" description="Polar residues" evidence="2">
    <location>
        <begin position="1"/>
        <end position="17"/>
    </location>
</feature>
<evidence type="ECO:0000259" key="3">
    <source>
        <dbReference type="PROSITE" id="PS51650"/>
    </source>
</evidence>
<dbReference type="Gene3D" id="2.60.40.150">
    <property type="entry name" value="C2 domain"/>
    <property type="match status" value="1"/>
</dbReference>
<dbReference type="PANTHER" id="PTHR23317:SF76">
    <property type="entry name" value="LD20667P"/>
    <property type="match status" value="1"/>
</dbReference>
<feature type="domain" description="DOCKER" evidence="4">
    <location>
        <begin position="952"/>
        <end position="1334"/>
    </location>
</feature>
<dbReference type="InterPro" id="IPR035892">
    <property type="entry name" value="C2_domain_sf"/>
</dbReference>
<reference evidence="5" key="2">
    <citation type="journal article" date="2007" name="Science">
        <title>Draft genome sequence of the sexually transmitted pathogen Trichomonas vaginalis.</title>
        <authorList>
            <person name="Carlton J.M."/>
            <person name="Hirt R.P."/>
            <person name="Silva J.C."/>
            <person name="Delcher A.L."/>
            <person name="Schatz M."/>
            <person name="Zhao Q."/>
            <person name="Wortman J.R."/>
            <person name="Bidwell S.L."/>
            <person name="Alsmark U.C.M."/>
            <person name="Besteiro S."/>
            <person name="Sicheritz-Ponten T."/>
            <person name="Noel C.J."/>
            <person name="Dacks J.B."/>
            <person name="Foster P.G."/>
            <person name="Simillion C."/>
            <person name="Van de Peer Y."/>
            <person name="Miranda-Saavedra D."/>
            <person name="Barton G.J."/>
            <person name="Westrop G.D."/>
            <person name="Mueller S."/>
            <person name="Dessi D."/>
            <person name="Fiori P.L."/>
            <person name="Ren Q."/>
            <person name="Paulsen I."/>
            <person name="Zhang H."/>
            <person name="Bastida-Corcuera F.D."/>
            <person name="Simoes-Barbosa A."/>
            <person name="Brown M.T."/>
            <person name="Hayes R.D."/>
            <person name="Mukherjee M."/>
            <person name="Okumura C.Y."/>
            <person name="Schneider R."/>
            <person name="Smith A.J."/>
            <person name="Vanacova S."/>
            <person name="Villalvazo M."/>
            <person name="Haas B.J."/>
            <person name="Pertea M."/>
            <person name="Feldblyum T.V."/>
            <person name="Utterback T.R."/>
            <person name="Shu C.L."/>
            <person name="Osoegawa K."/>
            <person name="de Jong P.J."/>
            <person name="Hrdy I."/>
            <person name="Horvathova L."/>
            <person name="Zubacova Z."/>
            <person name="Dolezal P."/>
            <person name="Malik S.B."/>
            <person name="Logsdon J.M. Jr."/>
            <person name="Henze K."/>
            <person name="Gupta A."/>
            <person name="Wang C.C."/>
            <person name="Dunne R.L."/>
            <person name="Upcroft J.A."/>
            <person name="Upcroft P."/>
            <person name="White O."/>
            <person name="Salzberg S.L."/>
            <person name="Tang P."/>
            <person name="Chiu C.-H."/>
            <person name="Lee Y.-S."/>
            <person name="Embley T.M."/>
            <person name="Coombs G.H."/>
            <person name="Mottram J.C."/>
            <person name="Tachezy J."/>
            <person name="Fraser-Liggett C.M."/>
            <person name="Johnson P.J."/>
        </authorList>
    </citation>
    <scope>NUCLEOTIDE SEQUENCE [LARGE SCALE GENOMIC DNA]</scope>
    <source>
        <strain evidence="5">G3</strain>
    </source>
</reference>
<evidence type="ECO:0000313" key="6">
    <source>
        <dbReference type="Proteomes" id="UP000001542"/>
    </source>
</evidence>
<protein>
    <submittedName>
        <fullName evidence="5">Dedicator of cytokinesis family protein</fullName>
    </submittedName>
</protein>
<evidence type="ECO:0000259" key="4">
    <source>
        <dbReference type="PROSITE" id="PS51651"/>
    </source>
</evidence>
<dbReference type="STRING" id="5722.A2F4Y1"/>
<dbReference type="InterPro" id="IPR046770">
    <property type="entry name" value="DOCKER_Lobe_B"/>
</dbReference>
<dbReference type="VEuPathDB" id="TrichDB:TVAG_345940"/>
<dbReference type="InParanoid" id="A2F4Y1"/>
<reference evidence="5" key="1">
    <citation type="submission" date="2006-10" db="EMBL/GenBank/DDBJ databases">
        <authorList>
            <person name="Amadeo P."/>
            <person name="Zhao Q."/>
            <person name="Wortman J."/>
            <person name="Fraser-Liggett C."/>
            <person name="Carlton J."/>
        </authorList>
    </citation>
    <scope>NUCLEOTIDE SEQUENCE</scope>
    <source>
        <strain evidence="5">G3</strain>
    </source>
</reference>
<dbReference type="InterPro" id="IPR027007">
    <property type="entry name" value="C2_DOCK-type_domain"/>
</dbReference>
<dbReference type="PANTHER" id="PTHR23317">
    <property type="entry name" value="DEDICATOR OF CYTOKINESIS DOCK"/>
    <property type="match status" value="1"/>
</dbReference>
<feature type="domain" description="C2 DOCK-type" evidence="3">
    <location>
        <begin position="321"/>
        <end position="518"/>
    </location>
</feature>
<dbReference type="Pfam" id="PF20421">
    <property type="entry name" value="DHR-2_Lobe_C"/>
    <property type="match status" value="1"/>
</dbReference>
<dbReference type="InterPro" id="IPR026791">
    <property type="entry name" value="DOCK"/>
</dbReference>
<evidence type="ECO:0000256" key="2">
    <source>
        <dbReference type="SAM" id="MobiDB-lite"/>
    </source>
</evidence>
<evidence type="ECO:0000313" key="5">
    <source>
        <dbReference type="EMBL" id="EAY00046.1"/>
    </source>
</evidence>
<dbReference type="eggNOG" id="KOG1997">
    <property type="taxonomic scope" value="Eukaryota"/>
</dbReference>
<dbReference type="KEGG" id="tva:4757863"/>
<dbReference type="VEuPathDB" id="TrichDB:TVAGG3_1070000"/>
<accession>A2F4Y1</accession>
<feature type="region of interest" description="Disordered" evidence="2">
    <location>
        <begin position="1"/>
        <end position="20"/>
    </location>
</feature>
<dbReference type="RefSeq" id="XP_001312975.1">
    <property type="nucleotide sequence ID" value="XM_001312974.1"/>
</dbReference>